<dbReference type="GO" id="GO:0016020">
    <property type="term" value="C:membrane"/>
    <property type="evidence" value="ECO:0007669"/>
    <property type="project" value="GOC"/>
</dbReference>
<evidence type="ECO:0000256" key="2">
    <source>
        <dbReference type="ARBA" id="ARBA00004687"/>
    </source>
</evidence>
<keyword evidence="6 10" id="KW-0812">Transmembrane</keyword>
<dbReference type="Proteomes" id="UP000050517">
    <property type="component" value="Unassembled WGS sequence"/>
</dbReference>
<dbReference type="STRING" id="1544416.Cocul_01326"/>
<evidence type="ECO:0008006" key="13">
    <source>
        <dbReference type="Google" id="ProtNLM"/>
    </source>
</evidence>
<feature type="transmembrane region" description="Helical" evidence="10">
    <location>
        <begin position="25"/>
        <end position="48"/>
    </location>
</feature>
<reference evidence="11 12" key="1">
    <citation type="submission" date="2015-10" db="EMBL/GenBank/DDBJ databases">
        <title>Corynebacteirum lowii and Corynebacterium oculi species nova, derived from human clinical disease and and emended description of Corynebacterium mastiditis.</title>
        <authorList>
            <person name="Bernard K."/>
            <person name="Pacheco A.L."/>
            <person name="Mcdougall C."/>
            <person name="Burtx T."/>
            <person name="Weibe D."/>
            <person name="Tyler S."/>
            <person name="Olson A.B."/>
            <person name="Cnockaert M."/>
            <person name="Eguchi H."/>
            <person name="Kuwahara T."/>
            <person name="Nakayama-Imaohji H."/>
            <person name="Boudewijins M."/>
            <person name="Van Hoecke F."/>
            <person name="Bernier A.-M."/>
            <person name="Vandamme P."/>
        </authorList>
    </citation>
    <scope>NUCLEOTIDE SEQUENCE [LARGE SCALE GENOMIC DNA]</scope>
    <source>
        <strain evidence="11 12">NML 130210</strain>
    </source>
</reference>
<keyword evidence="4" id="KW-0328">Glycosyltransferase</keyword>
<evidence type="ECO:0000256" key="3">
    <source>
        <dbReference type="ARBA" id="ARBA00022502"/>
    </source>
</evidence>
<sequence length="385" mass="41658">MGRAARFSMWRVTSLRPAPDSARRAWLYGAVAFLVGALVRVIVMAIFARVNADDLGGLMTKWDTHHYERIAQQGYFEGPTIDGVPPEQRLLAFFPAIPMLMRAGHALTGLDYTTVGMVLNVFFGVAMAAGVAALAARMGAGRRGMIGAAFVVTSAPMAVTFSMPYTEALFGALAFWALVAMMDRRWWLAGALIFAAGFVRLTAVDLVAVFAVMVLLYGRTQWRAWVALVISPLPALGYVWWASSHTREVGGYFGLQKEGWHTGFDFGVGSVKFAWNTLMTSQELGYFLSVAVMIAALVALALTAGKAPLPVWLFAAALSANILLSDGIMHSRPRLLLPAAIVLVPLVLGWGKRVSGRAYAVGIGAWVLMGAWFSGYMLAVFPWAI</sequence>
<evidence type="ECO:0000256" key="7">
    <source>
        <dbReference type="ARBA" id="ARBA00022824"/>
    </source>
</evidence>
<protein>
    <recommendedName>
        <fullName evidence="13">Mannosyltransferase (PIG-V)</fullName>
    </recommendedName>
</protein>
<evidence type="ECO:0000256" key="4">
    <source>
        <dbReference type="ARBA" id="ARBA00022676"/>
    </source>
</evidence>
<feature type="transmembrane region" description="Helical" evidence="10">
    <location>
        <begin position="284"/>
        <end position="304"/>
    </location>
</feature>
<feature type="transmembrane region" description="Helical" evidence="10">
    <location>
        <begin position="224"/>
        <end position="243"/>
    </location>
</feature>
<accession>A0A0Q1DWE5</accession>
<keyword evidence="12" id="KW-1185">Reference proteome</keyword>
<dbReference type="PANTHER" id="PTHR12468:SF2">
    <property type="entry name" value="GPI MANNOSYLTRANSFERASE 2"/>
    <property type="match status" value="1"/>
</dbReference>
<feature type="transmembrane region" description="Helical" evidence="10">
    <location>
        <begin position="311"/>
        <end position="329"/>
    </location>
</feature>
<proteinExistence type="predicted"/>
<evidence type="ECO:0000256" key="6">
    <source>
        <dbReference type="ARBA" id="ARBA00022692"/>
    </source>
</evidence>
<evidence type="ECO:0000256" key="10">
    <source>
        <dbReference type="SAM" id="Phobius"/>
    </source>
</evidence>
<dbReference type="EMBL" id="LKST01000002">
    <property type="protein sequence ID" value="KQB84523.1"/>
    <property type="molecule type" value="Genomic_DNA"/>
</dbReference>
<feature type="transmembrane region" description="Helical" evidence="10">
    <location>
        <begin position="335"/>
        <end position="351"/>
    </location>
</feature>
<dbReference type="GO" id="GO:0000009">
    <property type="term" value="F:alpha-1,6-mannosyltransferase activity"/>
    <property type="evidence" value="ECO:0007669"/>
    <property type="project" value="InterPro"/>
</dbReference>
<dbReference type="GO" id="GO:0004376">
    <property type="term" value="F:GPI mannosyltransferase activity"/>
    <property type="evidence" value="ECO:0007669"/>
    <property type="project" value="InterPro"/>
</dbReference>
<gene>
    <name evidence="11" type="ORF">Cocul_01326</name>
</gene>
<keyword evidence="3" id="KW-0337">GPI-anchor biosynthesis</keyword>
<evidence type="ECO:0000313" key="12">
    <source>
        <dbReference type="Proteomes" id="UP000050517"/>
    </source>
</evidence>
<dbReference type="PANTHER" id="PTHR12468">
    <property type="entry name" value="GPI MANNOSYLTRANSFERASE 2"/>
    <property type="match status" value="1"/>
</dbReference>
<organism evidence="11 12">
    <name type="scientific">Corynebacterium oculi</name>
    <dbReference type="NCBI Taxonomy" id="1544416"/>
    <lineage>
        <taxon>Bacteria</taxon>
        <taxon>Bacillati</taxon>
        <taxon>Actinomycetota</taxon>
        <taxon>Actinomycetes</taxon>
        <taxon>Mycobacteriales</taxon>
        <taxon>Corynebacteriaceae</taxon>
        <taxon>Corynebacterium</taxon>
    </lineage>
</organism>
<dbReference type="AlphaFoldDB" id="A0A0Q1DWE5"/>
<keyword evidence="5" id="KW-0808">Transferase</keyword>
<evidence type="ECO:0000256" key="8">
    <source>
        <dbReference type="ARBA" id="ARBA00022989"/>
    </source>
</evidence>
<keyword evidence="7" id="KW-0256">Endoplasmic reticulum</keyword>
<feature type="transmembrane region" description="Helical" evidence="10">
    <location>
        <begin position="148"/>
        <end position="166"/>
    </location>
</feature>
<feature type="transmembrane region" description="Helical" evidence="10">
    <location>
        <begin position="186"/>
        <end position="217"/>
    </location>
</feature>
<dbReference type="UniPathway" id="UPA00196"/>
<comment type="subcellular location">
    <subcellularLocation>
        <location evidence="1">Endoplasmic reticulum membrane</location>
        <topology evidence="1">Multi-pass membrane protein</topology>
    </subcellularLocation>
</comment>
<evidence type="ECO:0000313" key="11">
    <source>
        <dbReference type="EMBL" id="KQB84523.1"/>
    </source>
</evidence>
<feature type="transmembrane region" description="Helical" evidence="10">
    <location>
        <begin position="117"/>
        <end position="136"/>
    </location>
</feature>
<dbReference type="PATRIC" id="fig|1544416.3.peg.1332"/>
<feature type="transmembrane region" description="Helical" evidence="10">
    <location>
        <begin position="358"/>
        <end position="384"/>
    </location>
</feature>
<comment type="caution">
    <text evidence="11">The sequence shown here is derived from an EMBL/GenBank/DDBJ whole genome shotgun (WGS) entry which is preliminary data.</text>
</comment>
<evidence type="ECO:0000256" key="1">
    <source>
        <dbReference type="ARBA" id="ARBA00004477"/>
    </source>
</evidence>
<comment type="pathway">
    <text evidence="2">Glycolipid biosynthesis; glycosylphosphatidylinositol-anchor biosynthesis.</text>
</comment>
<name>A0A0Q1DWE5_9CORY</name>
<evidence type="ECO:0000256" key="5">
    <source>
        <dbReference type="ARBA" id="ARBA00022679"/>
    </source>
</evidence>
<keyword evidence="8 10" id="KW-1133">Transmembrane helix</keyword>
<dbReference type="InterPro" id="IPR007315">
    <property type="entry name" value="PIG-V/Gpi18"/>
</dbReference>
<evidence type="ECO:0000256" key="9">
    <source>
        <dbReference type="ARBA" id="ARBA00023136"/>
    </source>
</evidence>
<dbReference type="GO" id="GO:0006506">
    <property type="term" value="P:GPI anchor biosynthetic process"/>
    <property type="evidence" value="ECO:0007669"/>
    <property type="project" value="UniProtKB-UniPathway"/>
</dbReference>
<keyword evidence="9 10" id="KW-0472">Membrane</keyword>